<feature type="transmembrane region" description="Helical" evidence="1">
    <location>
        <begin position="244"/>
        <end position="264"/>
    </location>
</feature>
<keyword evidence="3" id="KW-1185">Reference proteome</keyword>
<dbReference type="OrthoDB" id="271600at2"/>
<sequence length="401" mass="41968">MLIGAAAIAVTLATGAFLALPRVIGSDRWRAIATPLASIIGSGFLVTVPILRDLSGAWAILPMAGLLALAYLIGGAIRHNIRYVEPIFEDGSAPLGLASLERLSHLVLAFAYFVSVTYYLVLFASFALKPFGIVDETVVKIVVSICLAIIGTVGFTRGFAAVERLEVYTVSLKLAIIAGLIAGLTVFGLGELASGTISTIPGHFEARNVPVFLGLLIVVQGFETSRFLGNAYGTEMRATTMKQAQILAGIIYLAFFVTMIPLLGNDVTGGGIAAIVDMLRPASLILPILIMVGALASQSSAAIADTLGAGGLVHDVTGGRVRINYAYPLIAVIAAIITWETDIYSLITLASRCFALFYALQCLIASLSAIRRHELHGAVLYGLLCVVCAAVVAFGAPVEGG</sequence>
<feature type="transmembrane region" description="Helical" evidence="1">
    <location>
        <begin position="57"/>
        <end position="77"/>
    </location>
</feature>
<name>A0A2T5V1A8_9HYPH</name>
<gene>
    <name evidence="2" type="ORF">C8N35_11022</name>
</gene>
<accession>A0A2T5V1A8</accession>
<keyword evidence="1" id="KW-0812">Transmembrane</keyword>
<dbReference type="AlphaFoldDB" id="A0A2T5V1A8"/>
<comment type="caution">
    <text evidence="2">The sequence shown here is derived from an EMBL/GenBank/DDBJ whole genome shotgun (WGS) entry which is preliminary data.</text>
</comment>
<feature type="transmembrane region" description="Helical" evidence="1">
    <location>
        <begin position="138"/>
        <end position="155"/>
    </location>
</feature>
<dbReference type="Proteomes" id="UP000244081">
    <property type="component" value="Unassembled WGS sequence"/>
</dbReference>
<feature type="transmembrane region" description="Helical" evidence="1">
    <location>
        <begin position="321"/>
        <end position="339"/>
    </location>
</feature>
<proteinExistence type="predicted"/>
<feature type="transmembrane region" description="Helical" evidence="1">
    <location>
        <begin position="209"/>
        <end position="232"/>
    </location>
</feature>
<organism evidence="2 3">
    <name type="scientific">Breoghania corrubedonensis</name>
    <dbReference type="NCBI Taxonomy" id="665038"/>
    <lineage>
        <taxon>Bacteria</taxon>
        <taxon>Pseudomonadati</taxon>
        <taxon>Pseudomonadota</taxon>
        <taxon>Alphaproteobacteria</taxon>
        <taxon>Hyphomicrobiales</taxon>
        <taxon>Stappiaceae</taxon>
        <taxon>Breoghania</taxon>
    </lineage>
</organism>
<evidence type="ECO:0000256" key="1">
    <source>
        <dbReference type="SAM" id="Phobius"/>
    </source>
</evidence>
<feature type="transmembrane region" description="Helical" evidence="1">
    <location>
        <begin position="379"/>
        <end position="398"/>
    </location>
</feature>
<feature type="transmembrane region" description="Helical" evidence="1">
    <location>
        <begin position="6"/>
        <end position="24"/>
    </location>
</feature>
<keyword evidence="1" id="KW-0472">Membrane</keyword>
<feature type="transmembrane region" description="Helical" evidence="1">
    <location>
        <begin position="31"/>
        <end position="51"/>
    </location>
</feature>
<protein>
    <submittedName>
        <fullName evidence="2">Uncharacterized protein</fullName>
    </submittedName>
</protein>
<feature type="transmembrane region" description="Helical" evidence="1">
    <location>
        <begin position="345"/>
        <end position="367"/>
    </location>
</feature>
<evidence type="ECO:0000313" key="3">
    <source>
        <dbReference type="Proteomes" id="UP000244081"/>
    </source>
</evidence>
<evidence type="ECO:0000313" key="2">
    <source>
        <dbReference type="EMBL" id="PTW57543.1"/>
    </source>
</evidence>
<feature type="transmembrane region" description="Helical" evidence="1">
    <location>
        <begin position="106"/>
        <end position="126"/>
    </location>
</feature>
<reference evidence="2 3" key="1">
    <citation type="submission" date="2018-04" db="EMBL/GenBank/DDBJ databases">
        <title>Genomic Encyclopedia of Archaeal and Bacterial Type Strains, Phase II (KMG-II): from individual species to whole genera.</title>
        <authorList>
            <person name="Goeker M."/>
        </authorList>
    </citation>
    <scope>NUCLEOTIDE SEQUENCE [LARGE SCALE GENOMIC DNA]</scope>
    <source>
        <strain evidence="2 3">DSM 23382</strain>
    </source>
</reference>
<dbReference type="RefSeq" id="WP_107991429.1">
    <property type="nucleotide sequence ID" value="NZ_QAYG01000010.1"/>
</dbReference>
<dbReference type="EMBL" id="QAYG01000010">
    <property type="protein sequence ID" value="PTW57543.1"/>
    <property type="molecule type" value="Genomic_DNA"/>
</dbReference>
<feature type="transmembrane region" description="Helical" evidence="1">
    <location>
        <begin position="284"/>
        <end position="309"/>
    </location>
</feature>
<feature type="transmembrane region" description="Helical" evidence="1">
    <location>
        <begin position="167"/>
        <end position="189"/>
    </location>
</feature>
<keyword evidence="1" id="KW-1133">Transmembrane helix</keyword>